<dbReference type="Gene3D" id="2.40.128.20">
    <property type="match status" value="1"/>
</dbReference>
<keyword evidence="1" id="KW-0732">Signal</keyword>
<comment type="caution">
    <text evidence="2">The sequence shown here is derived from an EMBL/GenBank/DDBJ whole genome shotgun (WGS) entry which is preliminary data.</text>
</comment>
<evidence type="ECO:0000256" key="1">
    <source>
        <dbReference type="SAM" id="SignalP"/>
    </source>
</evidence>
<dbReference type="AlphaFoldDB" id="A0AAV7J782"/>
<proteinExistence type="predicted"/>
<evidence type="ECO:0000313" key="3">
    <source>
        <dbReference type="Proteomes" id="UP000826195"/>
    </source>
</evidence>
<dbReference type="EMBL" id="JAHXZJ010000001">
    <property type="protein sequence ID" value="KAH0567321.1"/>
    <property type="molecule type" value="Genomic_DNA"/>
</dbReference>
<name>A0AAV7J782_COTGL</name>
<dbReference type="SUPFAM" id="SSF50814">
    <property type="entry name" value="Lipocalins"/>
    <property type="match status" value="1"/>
</dbReference>
<gene>
    <name evidence="2" type="ORF">KQX54_008403</name>
</gene>
<accession>A0AAV7J782</accession>
<reference evidence="2 3" key="1">
    <citation type="journal article" date="2021" name="J. Hered.">
        <title>A chromosome-level genome assembly of the parasitoid wasp, Cotesia glomerata (Hymenoptera: Braconidae).</title>
        <authorList>
            <person name="Pinto B.J."/>
            <person name="Weis J.J."/>
            <person name="Gamble T."/>
            <person name="Ode P.J."/>
            <person name="Paul R."/>
            <person name="Zaspel J.M."/>
        </authorList>
    </citation>
    <scope>NUCLEOTIDE SEQUENCE [LARGE SCALE GENOMIC DNA]</scope>
    <source>
        <strain evidence="2">CgM1</strain>
    </source>
</reference>
<dbReference type="InterPro" id="IPR012674">
    <property type="entry name" value="Calycin"/>
</dbReference>
<dbReference type="Proteomes" id="UP000826195">
    <property type="component" value="Unassembled WGS sequence"/>
</dbReference>
<keyword evidence="3" id="KW-1185">Reference proteome</keyword>
<evidence type="ECO:0000313" key="2">
    <source>
        <dbReference type="EMBL" id="KAH0567321.1"/>
    </source>
</evidence>
<protein>
    <submittedName>
        <fullName evidence="2">Uncharacterized protein</fullName>
    </submittedName>
</protein>
<feature type="signal peptide" evidence="1">
    <location>
        <begin position="1"/>
        <end position="16"/>
    </location>
</feature>
<sequence length="184" mass="21155">MLNIFIFLCFVGGAFAQSSGNGFCIEIPSENFDNEKLMGRWRDVLISKTISDKEMKCQEVNFTLTAPEEYKIIYSARSTEDNEYYSIWGKGKINGNFFNTTNHLPIFGLNSTSVYVIKSVNELYLVLYGCECEGSKCTSYGWLKFRQLNDTLGFNYYNEIFQNALREKNIPYLEMEAVDTTNCP</sequence>
<feature type="chain" id="PRO_5043776038" evidence="1">
    <location>
        <begin position="17"/>
        <end position="184"/>
    </location>
</feature>
<organism evidence="2 3">
    <name type="scientific">Cotesia glomerata</name>
    <name type="common">Lepidopteran parasitic wasp</name>
    <name type="synonym">Apanteles glomeratus</name>
    <dbReference type="NCBI Taxonomy" id="32391"/>
    <lineage>
        <taxon>Eukaryota</taxon>
        <taxon>Metazoa</taxon>
        <taxon>Ecdysozoa</taxon>
        <taxon>Arthropoda</taxon>
        <taxon>Hexapoda</taxon>
        <taxon>Insecta</taxon>
        <taxon>Pterygota</taxon>
        <taxon>Neoptera</taxon>
        <taxon>Endopterygota</taxon>
        <taxon>Hymenoptera</taxon>
        <taxon>Apocrita</taxon>
        <taxon>Ichneumonoidea</taxon>
        <taxon>Braconidae</taxon>
        <taxon>Microgastrinae</taxon>
        <taxon>Cotesia</taxon>
    </lineage>
</organism>